<dbReference type="EMBL" id="LLZZ01000106">
    <property type="protein sequence ID" value="KTB08080.1"/>
    <property type="molecule type" value="Genomic_DNA"/>
</dbReference>
<dbReference type="OrthoDB" id="342024at2759"/>
<dbReference type="VEuPathDB" id="FungiDB:B1J91_M00836g"/>
<evidence type="ECO:0000256" key="1">
    <source>
        <dbReference type="ARBA" id="ARBA00004240"/>
    </source>
</evidence>
<dbReference type="PANTHER" id="PTHR40787">
    <property type="entry name" value="SECRETED PROTEIN"/>
    <property type="match status" value="1"/>
</dbReference>
<evidence type="ECO:0000259" key="5">
    <source>
        <dbReference type="Pfam" id="PF08314"/>
    </source>
</evidence>
<sequence length="661" mass="76877">MIEKKLAILASVYCSKADIKQLKRIIPYFKNQKALIFQFVQVLWPELQDPLDLKFLFDVDTFNGDEDHAANSLNDILVQCLEQDSSLIPLVETNPDVVLERYDQLIKYVTRDSQIDFNIPPSHSSWIKNRIIHCNNYDKNLILYYQPLWSQLELTSEFNEWVNGVLLPLNNIPANNRIHIEELIKMDSAKRITFLLGCMPSSTSDLGFFSNIFLPMLRYYKETDLDYYTSHYVNPQTYKLENNNEITILSKIYEISGSVEVGAKVLGILYENGQNYFKSHPNKFTDSELRVLLTKIGTEDSSLYLKLLDLIRDIDDLEHFNSFKTLFDIQEGTEAQQYDLFTIYSRSFRIDNISELEKDFLFNKLSLRQKLEIIIESLIEKNNLSEVKKLLDEDPTPENNELLIKNFWKFFYRSENIHDEAFKIAETILSMIPSNFNGSAKRHQLEYLLKNSRDLSQHSINLHPHGFKPNYLLNYKDEPMAIISNLLELNPKLYKMTDKTQDILSNLNSCFDKKTTEVAKSKLLALHIDHALVNRDFMFAYQLCKEWFAICKDAGNDEGIGKQWLTIFQVGKFIDLEWPDNEAPTEILILQMEILSELLQYSPIDQIEIIATQWSALEVELSIRDLSTDTSISNDSNSLQFIQNSLNEVSHTMAAFLGRNR</sequence>
<dbReference type="InterPro" id="IPR013244">
    <property type="entry name" value="Sec39_domain"/>
</dbReference>
<dbReference type="PANTHER" id="PTHR40787:SF3">
    <property type="entry name" value="PROTEIN TRANSPORT PROTEIN SEC39"/>
    <property type="match status" value="1"/>
</dbReference>
<organism evidence="6 7">
    <name type="scientific">Candida glabrata</name>
    <name type="common">Yeast</name>
    <name type="synonym">Torulopsis glabrata</name>
    <dbReference type="NCBI Taxonomy" id="5478"/>
    <lineage>
        <taxon>Eukaryota</taxon>
        <taxon>Fungi</taxon>
        <taxon>Dikarya</taxon>
        <taxon>Ascomycota</taxon>
        <taxon>Saccharomycotina</taxon>
        <taxon>Saccharomycetes</taxon>
        <taxon>Saccharomycetales</taxon>
        <taxon>Saccharomycetaceae</taxon>
        <taxon>Nakaseomyces</taxon>
    </lineage>
</organism>
<evidence type="ECO:0000313" key="7">
    <source>
        <dbReference type="Proteomes" id="UP000054886"/>
    </source>
</evidence>
<dbReference type="GO" id="GO:0005789">
    <property type="term" value="C:endoplasmic reticulum membrane"/>
    <property type="evidence" value="ECO:0007669"/>
    <property type="project" value="EnsemblFungi"/>
</dbReference>
<keyword evidence="2" id="KW-0813">Transport</keyword>
<comment type="caution">
    <text evidence="6">The sequence shown here is derived from an EMBL/GenBank/DDBJ whole genome shotgun (WGS) entry which is preliminary data.</text>
</comment>
<dbReference type="AlphaFoldDB" id="A0A0W0CCK4"/>
<feature type="domain" description="Sec39" evidence="5">
    <location>
        <begin position="355"/>
        <end position="630"/>
    </location>
</feature>
<keyword evidence="3" id="KW-0256">Endoplasmic reticulum</keyword>
<dbReference type="VEuPathDB" id="FungiDB:GVI51_M00737"/>
<dbReference type="GO" id="GO:0070939">
    <property type="term" value="C:Dsl1/NZR complex"/>
    <property type="evidence" value="ECO:0007669"/>
    <property type="project" value="EnsemblFungi"/>
</dbReference>
<dbReference type="GO" id="GO:0005635">
    <property type="term" value="C:nuclear envelope"/>
    <property type="evidence" value="ECO:0007669"/>
    <property type="project" value="EnsemblFungi"/>
</dbReference>
<dbReference type="Pfam" id="PF08314">
    <property type="entry name" value="Sec39"/>
    <property type="match status" value="2"/>
</dbReference>
<dbReference type="VEuPathDB" id="FungiDB:CAGL0M00836g"/>
<name>A0A0W0CCK4_CANGB</name>
<gene>
    <name evidence="6" type="ORF">AO440_003892</name>
</gene>
<evidence type="ECO:0000256" key="3">
    <source>
        <dbReference type="ARBA" id="ARBA00022824"/>
    </source>
</evidence>
<protein>
    <submittedName>
        <fullName evidence="6">Protein transport protein SEC39</fullName>
    </submittedName>
</protein>
<proteinExistence type="predicted"/>
<evidence type="ECO:0000256" key="4">
    <source>
        <dbReference type="ARBA" id="ARBA00022927"/>
    </source>
</evidence>
<accession>A0A0W0CCK4</accession>
<evidence type="ECO:0000313" key="6">
    <source>
        <dbReference type="EMBL" id="KTB08080.1"/>
    </source>
</evidence>
<dbReference type="GO" id="GO:0015031">
    <property type="term" value="P:protein transport"/>
    <property type="evidence" value="ECO:0007669"/>
    <property type="project" value="UniProtKB-KW"/>
</dbReference>
<evidence type="ECO:0000256" key="2">
    <source>
        <dbReference type="ARBA" id="ARBA00022448"/>
    </source>
</evidence>
<dbReference type="GO" id="GO:0032581">
    <property type="term" value="P:ER-dependent peroxisome organization"/>
    <property type="evidence" value="ECO:0007669"/>
    <property type="project" value="EnsemblFungi"/>
</dbReference>
<dbReference type="Proteomes" id="UP000054886">
    <property type="component" value="Unassembled WGS sequence"/>
</dbReference>
<dbReference type="VEuPathDB" id="FungiDB:GWK60_M00737"/>
<reference evidence="6 7" key="1">
    <citation type="submission" date="2015-10" db="EMBL/GenBank/DDBJ databases">
        <title>Draft genomes sequences of Candida glabrata isolates 1A, 1B, 2A, 2B, 3A and 3B.</title>
        <authorList>
            <person name="Haavelsrud O.E."/>
            <person name="Gaustad P."/>
        </authorList>
    </citation>
    <scope>NUCLEOTIDE SEQUENCE [LARGE SCALE GENOMIC DNA]</scope>
    <source>
        <strain evidence="6">910700640</strain>
    </source>
</reference>
<feature type="domain" description="Sec39" evidence="5">
    <location>
        <begin position="8"/>
        <end position="199"/>
    </location>
</feature>
<keyword evidence="4" id="KW-0653">Protein transport</keyword>
<dbReference type="GO" id="GO:0006890">
    <property type="term" value="P:retrograde vesicle-mediated transport, Golgi to endoplasmic reticulum"/>
    <property type="evidence" value="ECO:0007669"/>
    <property type="project" value="EnsemblFungi"/>
</dbReference>
<comment type="subcellular location">
    <subcellularLocation>
        <location evidence="1">Endoplasmic reticulum</location>
    </subcellularLocation>
</comment>